<evidence type="ECO:0000313" key="1">
    <source>
        <dbReference type="EMBL" id="KAL0469743.1"/>
    </source>
</evidence>
<organism evidence="1 2">
    <name type="scientific">Neurospora intermedia</name>
    <dbReference type="NCBI Taxonomy" id="5142"/>
    <lineage>
        <taxon>Eukaryota</taxon>
        <taxon>Fungi</taxon>
        <taxon>Dikarya</taxon>
        <taxon>Ascomycota</taxon>
        <taxon>Pezizomycotina</taxon>
        <taxon>Sordariomycetes</taxon>
        <taxon>Sordariomycetidae</taxon>
        <taxon>Sordariales</taxon>
        <taxon>Sordariaceae</taxon>
        <taxon>Neurospora</taxon>
    </lineage>
</organism>
<sequence>MREMIQGLSFLLQAVAEGELVSVVTRGQRTGKQAASTFQGSRHGWDMSGGYTCGGRISDRTRCTDQPVGVRHEGEGVCTLKQEELSESRLAGAGLRCISFLPRPAG</sequence>
<dbReference type="Proteomes" id="UP001451303">
    <property type="component" value="Unassembled WGS sequence"/>
</dbReference>
<keyword evidence="2" id="KW-1185">Reference proteome</keyword>
<protein>
    <submittedName>
        <fullName evidence="1">Uncharacterized protein</fullName>
    </submittedName>
</protein>
<evidence type="ECO:0000313" key="2">
    <source>
        <dbReference type="Proteomes" id="UP001451303"/>
    </source>
</evidence>
<dbReference type="EMBL" id="JAVLET010000005">
    <property type="protein sequence ID" value="KAL0469743.1"/>
    <property type="molecule type" value="Genomic_DNA"/>
</dbReference>
<gene>
    <name evidence="1" type="ORF">QR685DRAFT_527407</name>
</gene>
<proteinExistence type="predicted"/>
<accession>A0ABR3DCY1</accession>
<comment type="caution">
    <text evidence="1">The sequence shown here is derived from an EMBL/GenBank/DDBJ whole genome shotgun (WGS) entry which is preliminary data.</text>
</comment>
<reference evidence="1 2" key="1">
    <citation type="submission" date="2023-09" db="EMBL/GenBank/DDBJ databases">
        <title>Multi-omics analysis of a traditional fermented food reveals byproduct-associated fungal strains for waste-to-food upcycling.</title>
        <authorList>
            <consortium name="Lawrence Berkeley National Laboratory"/>
            <person name="Rekdal V.M."/>
            <person name="Villalobos-Escobedo J.M."/>
            <person name="Rodriguez-Valeron N."/>
            <person name="Garcia M.O."/>
            <person name="Vasquez D.P."/>
            <person name="Damayanti I."/>
            <person name="Sorensen P.M."/>
            <person name="Baidoo E.E."/>
            <person name="De Carvalho A.C."/>
            <person name="Riley R."/>
            <person name="Lipzen A."/>
            <person name="He G."/>
            <person name="Yan M."/>
            <person name="Haridas S."/>
            <person name="Daum C."/>
            <person name="Yoshinaga Y."/>
            <person name="Ng V."/>
            <person name="Grigoriev I.V."/>
            <person name="Munk R."/>
            <person name="Nuraida L."/>
            <person name="Wijaya C.H."/>
            <person name="Morales P.-C."/>
            <person name="Keasling J.D."/>
        </authorList>
    </citation>
    <scope>NUCLEOTIDE SEQUENCE [LARGE SCALE GENOMIC DNA]</scope>
    <source>
        <strain evidence="1 2">FGSC 2613</strain>
    </source>
</reference>
<name>A0ABR3DCY1_NEUIN</name>